<dbReference type="NCBIfam" id="TIGR01682">
    <property type="entry name" value="moaD"/>
    <property type="match status" value="1"/>
</dbReference>
<comment type="similarity">
    <text evidence="2">Belongs to the MoaD family.</text>
</comment>
<dbReference type="NCBIfam" id="TIGR01687">
    <property type="entry name" value="moaD_arch"/>
    <property type="match status" value="1"/>
</dbReference>
<sequence length="80" mass="9128">MVKILFFAGLAEKTGKREMQIDEGTNWQVGQLREWLQEQYPQAKSELSHSMIAVNEEYATKDEWINDQDVVAFIPPVSGG</sequence>
<keyword evidence="5" id="KW-1185">Reference proteome</keyword>
<reference evidence="4 5" key="1">
    <citation type="journal article" date="2019" name="Int. J. Syst. Evol. Microbiol.">
        <title>The Global Catalogue of Microorganisms (GCM) 10K type strain sequencing project: providing services to taxonomists for standard genome sequencing and annotation.</title>
        <authorList>
            <consortium name="The Broad Institute Genomics Platform"/>
            <consortium name="The Broad Institute Genome Sequencing Center for Infectious Disease"/>
            <person name="Wu L."/>
            <person name="Ma J."/>
        </authorList>
    </citation>
    <scope>NUCLEOTIDE SEQUENCE [LARGE SCALE GENOMIC DNA]</scope>
    <source>
        <strain evidence="4 5">JCM 12389</strain>
    </source>
</reference>
<dbReference type="InterPro" id="IPR044672">
    <property type="entry name" value="MOCS2A"/>
</dbReference>
<dbReference type="InterPro" id="IPR003749">
    <property type="entry name" value="ThiS/MoaD-like"/>
</dbReference>
<dbReference type="Proteomes" id="UP001500880">
    <property type="component" value="Unassembled WGS sequence"/>
</dbReference>
<evidence type="ECO:0000256" key="1">
    <source>
        <dbReference type="ARBA" id="ARBA00022741"/>
    </source>
</evidence>
<comment type="caution">
    <text evidence="4">The sequence shown here is derived from an EMBL/GenBank/DDBJ whole genome shotgun (WGS) entry which is preliminary data.</text>
</comment>
<dbReference type="SUPFAM" id="SSF54285">
    <property type="entry name" value="MoaD/ThiS"/>
    <property type="match status" value="1"/>
</dbReference>
<dbReference type="EMBL" id="BAAADO010000009">
    <property type="protein sequence ID" value="GAA0503144.1"/>
    <property type="molecule type" value="Genomic_DNA"/>
</dbReference>
<evidence type="ECO:0000313" key="5">
    <source>
        <dbReference type="Proteomes" id="UP001500880"/>
    </source>
</evidence>
<keyword evidence="1" id="KW-0547">Nucleotide-binding</keyword>
<dbReference type="PANTHER" id="PTHR33359:SF1">
    <property type="entry name" value="MOLYBDOPTERIN SYNTHASE SULFUR CARRIER SUBUNIT"/>
    <property type="match status" value="1"/>
</dbReference>
<dbReference type="PANTHER" id="PTHR33359">
    <property type="entry name" value="MOLYBDOPTERIN SYNTHASE SULFUR CARRIER SUBUNIT"/>
    <property type="match status" value="1"/>
</dbReference>
<dbReference type="InterPro" id="IPR012675">
    <property type="entry name" value="Beta-grasp_dom_sf"/>
</dbReference>
<dbReference type="Pfam" id="PF02597">
    <property type="entry name" value="ThiS"/>
    <property type="match status" value="1"/>
</dbReference>
<dbReference type="InterPro" id="IPR016155">
    <property type="entry name" value="Mopterin_synth/thiamin_S_b"/>
</dbReference>
<organism evidence="4 5">
    <name type="scientific">Salinibacillus aidingensis</name>
    <dbReference type="NCBI Taxonomy" id="237684"/>
    <lineage>
        <taxon>Bacteria</taxon>
        <taxon>Bacillati</taxon>
        <taxon>Bacillota</taxon>
        <taxon>Bacilli</taxon>
        <taxon>Bacillales</taxon>
        <taxon>Bacillaceae</taxon>
        <taxon>Salinibacillus</taxon>
    </lineage>
</organism>
<evidence type="ECO:0000256" key="2">
    <source>
        <dbReference type="ARBA" id="ARBA00024200"/>
    </source>
</evidence>
<proteinExistence type="inferred from homology"/>
<evidence type="ECO:0000313" key="4">
    <source>
        <dbReference type="EMBL" id="GAA0503144.1"/>
    </source>
</evidence>
<accession>A0ABN1BQB4</accession>
<dbReference type="RefSeq" id="WP_343843644.1">
    <property type="nucleotide sequence ID" value="NZ_BAAADO010000009.1"/>
</dbReference>
<name>A0ABN1BQB4_9BACI</name>
<protein>
    <recommendedName>
        <fullName evidence="3">Molybdopterin synthase sulfur carrier subunit</fullName>
    </recommendedName>
</protein>
<dbReference type="CDD" id="cd00754">
    <property type="entry name" value="Ubl_MoaD"/>
    <property type="match status" value="1"/>
</dbReference>
<evidence type="ECO:0000256" key="3">
    <source>
        <dbReference type="ARBA" id="ARBA00024247"/>
    </source>
</evidence>
<gene>
    <name evidence="4" type="primary">moaD</name>
    <name evidence="4" type="ORF">GCM10008986_33480</name>
</gene>
<dbReference type="InterPro" id="IPR010038">
    <property type="entry name" value="MoaD_arc-typ"/>
</dbReference>
<dbReference type="Gene3D" id="3.10.20.30">
    <property type="match status" value="1"/>
</dbReference>